<keyword evidence="5" id="KW-0521">NADP</keyword>
<dbReference type="PROSITE" id="PS50902">
    <property type="entry name" value="FLAVODOXIN_LIKE"/>
    <property type="match status" value="1"/>
</dbReference>
<keyword evidence="8" id="KW-1185">Reference proteome</keyword>
<comment type="caution">
    <text evidence="7">The sequence shown here is derived from an EMBL/GenBank/DDBJ whole genome shotgun (WGS) entry which is preliminary data.</text>
</comment>
<dbReference type="NCBIfam" id="TIGR01755">
    <property type="entry name" value="flav_wrbA"/>
    <property type="match status" value="1"/>
</dbReference>
<keyword evidence="3 5" id="KW-0288">FMN</keyword>
<dbReference type="FunFam" id="3.40.50.360:FF:000001">
    <property type="entry name" value="NAD(P)H dehydrogenase (Quinone) FQR1-like"/>
    <property type="match status" value="1"/>
</dbReference>
<evidence type="ECO:0000259" key="6">
    <source>
        <dbReference type="PROSITE" id="PS50902"/>
    </source>
</evidence>
<dbReference type="Pfam" id="PF03358">
    <property type="entry name" value="FMN_red"/>
    <property type="match status" value="1"/>
</dbReference>
<dbReference type="InterPro" id="IPR010089">
    <property type="entry name" value="Flavoprotein_WrbA-like"/>
</dbReference>
<dbReference type="InterPro" id="IPR037513">
    <property type="entry name" value="NQO"/>
</dbReference>
<comment type="caution">
    <text evidence="5">Lacks conserved residue(s) required for the propagation of feature annotation.</text>
</comment>
<dbReference type="GO" id="GO:0051287">
    <property type="term" value="F:NAD binding"/>
    <property type="evidence" value="ECO:0007669"/>
    <property type="project" value="UniProtKB-UniRule"/>
</dbReference>
<dbReference type="EMBL" id="QWGE01000004">
    <property type="protein sequence ID" value="RIJ36720.1"/>
    <property type="molecule type" value="Genomic_DNA"/>
</dbReference>
<dbReference type="RefSeq" id="WP_119432667.1">
    <property type="nucleotide sequence ID" value="NZ_QWGE01000004.1"/>
</dbReference>
<feature type="binding site" evidence="5">
    <location>
        <position position="11"/>
    </location>
    <ligand>
        <name>NAD(+)</name>
        <dbReference type="ChEBI" id="CHEBI:57540"/>
    </ligand>
</feature>
<dbReference type="GO" id="GO:0008753">
    <property type="term" value="F:NADPH dehydrogenase (quinone) activity"/>
    <property type="evidence" value="ECO:0007669"/>
    <property type="project" value="RHEA"/>
</dbReference>
<dbReference type="GO" id="GO:0050136">
    <property type="term" value="F:NADH dehydrogenase (quinone) (non-electrogenic) activity"/>
    <property type="evidence" value="ECO:0007669"/>
    <property type="project" value="RHEA"/>
</dbReference>
<reference evidence="8" key="1">
    <citation type="submission" date="2018-08" db="EMBL/GenBank/DDBJ databases">
        <title>Mucilaginibacter sp. MYSH2.</title>
        <authorList>
            <person name="Seo T."/>
        </authorList>
    </citation>
    <scope>NUCLEOTIDE SEQUENCE [LARGE SCALE GENOMIC DNA]</scope>
    <source>
        <strain evidence="8">KIRAN</strain>
    </source>
</reference>
<dbReference type="GO" id="GO:0010181">
    <property type="term" value="F:FMN binding"/>
    <property type="evidence" value="ECO:0007669"/>
    <property type="project" value="InterPro"/>
</dbReference>
<dbReference type="GO" id="GO:0016020">
    <property type="term" value="C:membrane"/>
    <property type="evidence" value="ECO:0007669"/>
    <property type="project" value="TreeGrafter"/>
</dbReference>
<feature type="binding site" evidence="5">
    <location>
        <position position="138"/>
    </location>
    <ligand>
        <name>FMN</name>
        <dbReference type="ChEBI" id="CHEBI:58210"/>
    </ligand>
</feature>
<comment type="catalytic activity">
    <reaction evidence="5">
        <text>a quinone + NADH + H(+) = a quinol + NAD(+)</text>
        <dbReference type="Rhea" id="RHEA:46160"/>
        <dbReference type="ChEBI" id="CHEBI:15378"/>
        <dbReference type="ChEBI" id="CHEBI:24646"/>
        <dbReference type="ChEBI" id="CHEBI:57540"/>
        <dbReference type="ChEBI" id="CHEBI:57945"/>
        <dbReference type="ChEBI" id="CHEBI:132124"/>
        <dbReference type="EC" id="1.6.5.2"/>
    </reaction>
</comment>
<name>A0A399RXK7_9BACT</name>
<dbReference type="OrthoDB" id="9806350at2"/>
<dbReference type="NCBIfam" id="NF002999">
    <property type="entry name" value="PRK03767.1"/>
    <property type="match status" value="1"/>
</dbReference>
<comment type="cofactor">
    <cofactor evidence="5">
        <name>FMN</name>
        <dbReference type="ChEBI" id="CHEBI:58210"/>
    </cofactor>
    <text evidence="5">Binds 1 FMN per monomer.</text>
</comment>
<comment type="similarity">
    <text evidence="1 5">Belongs to the WrbA family.</text>
</comment>
<evidence type="ECO:0000256" key="3">
    <source>
        <dbReference type="ARBA" id="ARBA00022643"/>
    </source>
</evidence>
<dbReference type="GO" id="GO:0050661">
    <property type="term" value="F:NADP binding"/>
    <property type="evidence" value="ECO:0007669"/>
    <property type="project" value="UniProtKB-UniRule"/>
</dbReference>
<comment type="catalytic activity">
    <reaction evidence="5">
        <text>a quinone + NADPH + H(+) = a quinol + NADP(+)</text>
        <dbReference type="Rhea" id="RHEA:46164"/>
        <dbReference type="ChEBI" id="CHEBI:15378"/>
        <dbReference type="ChEBI" id="CHEBI:24646"/>
        <dbReference type="ChEBI" id="CHEBI:57783"/>
        <dbReference type="ChEBI" id="CHEBI:58349"/>
        <dbReference type="ChEBI" id="CHEBI:132124"/>
        <dbReference type="EC" id="1.6.5.2"/>
    </reaction>
</comment>
<feature type="domain" description="Flavodoxin-like" evidence="6">
    <location>
        <begin position="3"/>
        <end position="170"/>
    </location>
</feature>
<evidence type="ECO:0000256" key="2">
    <source>
        <dbReference type="ARBA" id="ARBA00022630"/>
    </source>
</evidence>
<dbReference type="GO" id="GO:0050660">
    <property type="term" value="F:flavin adenine dinucleotide binding"/>
    <property type="evidence" value="ECO:0007669"/>
    <property type="project" value="UniProtKB-UniRule"/>
</dbReference>
<gene>
    <name evidence="7" type="ORF">D1627_12850</name>
</gene>
<dbReference type="PANTHER" id="PTHR30546">
    <property type="entry name" value="FLAVODOXIN-RELATED PROTEIN WRBA-RELATED"/>
    <property type="match status" value="1"/>
</dbReference>
<keyword evidence="4 5" id="KW-0560">Oxidoreductase</keyword>
<accession>A0A399RXK7</accession>
<dbReference type="SUPFAM" id="SSF52218">
    <property type="entry name" value="Flavoproteins"/>
    <property type="match status" value="1"/>
</dbReference>
<dbReference type="InterPro" id="IPR005025">
    <property type="entry name" value="FMN_Rdtase-like_dom"/>
</dbReference>
<feature type="binding site" evidence="5">
    <location>
        <begin position="82"/>
        <end position="84"/>
    </location>
    <ligand>
        <name>FMN</name>
        <dbReference type="ChEBI" id="CHEBI:58210"/>
    </ligand>
</feature>
<evidence type="ECO:0000256" key="5">
    <source>
        <dbReference type="HAMAP-Rule" id="MF_01017"/>
    </source>
</evidence>
<organism evidence="7 8">
    <name type="scientific">Pontibacter oryzae</name>
    <dbReference type="NCBI Taxonomy" id="2304593"/>
    <lineage>
        <taxon>Bacteria</taxon>
        <taxon>Pseudomonadati</taxon>
        <taxon>Bacteroidota</taxon>
        <taxon>Cytophagia</taxon>
        <taxon>Cytophagales</taxon>
        <taxon>Hymenobacteraceae</taxon>
        <taxon>Pontibacter</taxon>
    </lineage>
</organism>
<sequence>MKVLIMYYSLYGHVKKMADAIAEGVKQVDGAEVVLRRVAETLPDDIIESVGAKEAQQELQKVPVVTLDDMREASAIIVGTPTRYGNMCSQMQAFIDSTGPLWAKDELVGKVGGAFTSTATLHGGQESTILHVHTMLLHLGLVIVGLPYSFKGQAKVDEVTGCSPYGASTIAGGQGERTPTNNELEGARFQGRHTAEIAKKLFG</sequence>
<keyword evidence="5" id="KW-0547">Nucleotide-binding</keyword>
<dbReference type="Gene3D" id="3.40.50.360">
    <property type="match status" value="1"/>
</dbReference>
<evidence type="ECO:0000256" key="1">
    <source>
        <dbReference type="ARBA" id="ARBA00006961"/>
    </source>
</evidence>
<keyword evidence="5" id="KW-0520">NAD</keyword>
<dbReference type="InterPro" id="IPR008254">
    <property type="entry name" value="Flavodoxin/NO_synth"/>
</dbReference>
<dbReference type="HAMAP" id="MF_01017">
    <property type="entry name" value="NQOR"/>
    <property type="match status" value="1"/>
</dbReference>
<dbReference type="EC" id="1.6.5.2" evidence="5"/>
<dbReference type="AlphaFoldDB" id="A0A399RXK7"/>
<feature type="binding site" evidence="5">
    <location>
        <position position="102"/>
    </location>
    <ligand>
        <name>substrate</name>
    </ligand>
</feature>
<dbReference type="InterPro" id="IPR029039">
    <property type="entry name" value="Flavoprotein-like_sf"/>
</dbReference>
<evidence type="ECO:0000313" key="7">
    <source>
        <dbReference type="EMBL" id="RIJ36720.1"/>
    </source>
</evidence>
<dbReference type="Proteomes" id="UP000266005">
    <property type="component" value="Unassembled WGS sequence"/>
</dbReference>
<evidence type="ECO:0000256" key="4">
    <source>
        <dbReference type="ARBA" id="ARBA00023002"/>
    </source>
</evidence>
<dbReference type="PANTHER" id="PTHR30546:SF23">
    <property type="entry name" value="FLAVOPROTEIN-LIKE PROTEIN YCP4-RELATED"/>
    <property type="match status" value="1"/>
</dbReference>
<proteinExistence type="inferred from homology"/>
<feature type="binding site" evidence="5">
    <location>
        <begin position="9"/>
        <end position="14"/>
    </location>
    <ligand>
        <name>FMN</name>
        <dbReference type="ChEBI" id="CHEBI:58210"/>
    </ligand>
</feature>
<evidence type="ECO:0000313" key="8">
    <source>
        <dbReference type="Proteomes" id="UP000266005"/>
    </source>
</evidence>
<keyword evidence="2 5" id="KW-0285">Flavoprotein</keyword>
<protein>
    <recommendedName>
        <fullName evidence="5">NAD(P)H dehydrogenase (quinone)</fullName>
        <ecNumber evidence="5">1.6.5.2</ecNumber>
    </recommendedName>
    <alternativeName>
        <fullName evidence="5">NAD(P)H:quinone oxidoreductase</fullName>
        <shortName evidence="5">NQO</shortName>
    </alternativeName>
</protein>